<name>A0A0B6WUK4_9BACT</name>
<dbReference type="Proteomes" id="UP000031518">
    <property type="component" value="Unassembled WGS sequence"/>
</dbReference>
<protein>
    <submittedName>
        <fullName evidence="1">Uncharacterized protein</fullName>
    </submittedName>
</protein>
<dbReference type="STRING" id="454194.PYK22_00913"/>
<keyword evidence="2" id="KW-1185">Reference proteome</keyword>
<accession>A0A0B6WUK4</accession>
<evidence type="ECO:0000313" key="2">
    <source>
        <dbReference type="Proteomes" id="UP000031518"/>
    </source>
</evidence>
<proteinExistence type="predicted"/>
<dbReference type="AlphaFoldDB" id="A0A0B6WUK4"/>
<organism evidence="1 2">
    <name type="scientific">Pyrinomonas methylaliphatogenes</name>
    <dbReference type="NCBI Taxonomy" id="454194"/>
    <lineage>
        <taxon>Bacteria</taxon>
        <taxon>Pseudomonadati</taxon>
        <taxon>Acidobacteriota</taxon>
        <taxon>Blastocatellia</taxon>
        <taxon>Blastocatellales</taxon>
        <taxon>Pyrinomonadaceae</taxon>
        <taxon>Pyrinomonas</taxon>
    </lineage>
</organism>
<sequence>MKQIFRGALKFAPSLSDKMVETGRMMRSHKNGTEANARTRRLKNMFTEEH</sequence>
<gene>
    <name evidence="1" type="ORF">PYK22_00913</name>
</gene>
<dbReference type="EMBL" id="CBXV010000004">
    <property type="protein sequence ID" value="CDM64918.1"/>
    <property type="molecule type" value="Genomic_DNA"/>
</dbReference>
<reference evidence="1 2" key="2">
    <citation type="submission" date="2015-01" db="EMBL/GenBank/DDBJ databases">
        <title>Complete genome sequence of Pyrinomonas methylaliphatogenes type strain K22T.</title>
        <authorList>
            <person name="Lee K.C.Y."/>
            <person name="Power J.F."/>
            <person name="Dunfield P.F."/>
            <person name="Morgan X.C."/>
            <person name="Huttenhower C."/>
            <person name="Stott M.B."/>
        </authorList>
    </citation>
    <scope>NUCLEOTIDE SEQUENCE [LARGE SCALE GENOMIC DNA]</scope>
    <source>
        <strain evidence="1 2">K22</strain>
    </source>
</reference>
<evidence type="ECO:0000313" key="1">
    <source>
        <dbReference type="EMBL" id="CDM64918.1"/>
    </source>
</evidence>
<reference evidence="1 2" key="1">
    <citation type="submission" date="2013-12" db="EMBL/GenBank/DDBJ databases">
        <authorList>
            <person name="Stott M."/>
        </authorList>
    </citation>
    <scope>NUCLEOTIDE SEQUENCE [LARGE SCALE GENOMIC DNA]</scope>
    <source>
        <strain evidence="1 2">K22</strain>
    </source>
</reference>